<accession>A0ABN9ULI9</accession>
<keyword evidence="4" id="KW-1185">Reference proteome</keyword>
<gene>
    <name evidence="3" type="ORF">PCOR1329_LOCUS49631</name>
</gene>
<evidence type="ECO:0000256" key="2">
    <source>
        <dbReference type="SAM" id="SignalP"/>
    </source>
</evidence>
<keyword evidence="1" id="KW-0472">Membrane</keyword>
<dbReference type="InterPro" id="IPR027417">
    <property type="entry name" value="P-loop_NTPase"/>
</dbReference>
<reference evidence="3" key="1">
    <citation type="submission" date="2023-10" db="EMBL/GenBank/DDBJ databases">
        <authorList>
            <person name="Chen Y."/>
            <person name="Shah S."/>
            <person name="Dougan E. K."/>
            <person name="Thang M."/>
            <person name="Chan C."/>
        </authorList>
    </citation>
    <scope>NUCLEOTIDE SEQUENCE [LARGE SCALE GENOMIC DNA]</scope>
</reference>
<organism evidence="3 4">
    <name type="scientific">Prorocentrum cordatum</name>
    <dbReference type="NCBI Taxonomy" id="2364126"/>
    <lineage>
        <taxon>Eukaryota</taxon>
        <taxon>Sar</taxon>
        <taxon>Alveolata</taxon>
        <taxon>Dinophyceae</taxon>
        <taxon>Prorocentrales</taxon>
        <taxon>Prorocentraceae</taxon>
        <taxon>Prorocentrum</taxon>
    </lineage>
</organism>
<sequence>MMRLQLHACPLSMLTASLVIVSTSSIDVCNIAGNNFILKTLCDTFAGSSKQTNRAMAGIQVIGAGAGRTGTASLQAALDILAYNCYHMREVFVNDDSSMWMGLLSGKRSITDIVSMLVHNGFDATADDPASAFALEFVEYLPYVKVILTTRTDPEKWLDSLQQLTHGDKISSWLPLAIVPRYAKFIQMVRFYHAKRGYAYDPEFLNRSVALEWYESWNAKIRARVPKDRLLDFQVTEGWGPLCSFLGKPVPDVPFPRLNDKDGFRFALAFLECGHWAILGAPVLMVVCAMSRCCRPGRPKVKAL</sequence>
<keyword evidence="2" id="KW-0732">Signal</keyword>
<keyword evidence="1" id="KW-1133">Transmembrane helix</keyword>
<evidence type="ECO:0000313" key="4">
    <source>
        <dbReference type="Proteomes" id="UP001189429"/>
    </source>
</evidence>
<name>A0ABN9ULI9_9DINO</name>
<evidence type="ECO:0000256" key="1">
    <source>
        <dbReference type="SAM" id="Phobius"/>
    </source>
</evidence>
<dbReference type="Proteomes" id="UP001189429">
    <property type="component" value="Unassembled WGS sequence"/>
</dbReference>
<evidence type="ECO:0000313" key="3">
    <source>
        <dbReference type="EMBL" id="CAK0860747.1"/>
    </source>
</evidence>
<feature type="transmembrane region" description="Helical" evidence="1">
    <location>
        <begin position="266"/>
        <end position="290"/>
    </location>
</feature>
<feature type="chain" id="PRO_5046968610" description="P-loop containing nucleoside triphosphate hydrolase protein" evidence="2">
    <location>
        <begin position="26"/>
        <end position="304"/>
    </location>
</feature>
<dbReference type="Pfam" id="PF17784">
    <property type="entry name" value="Sulfotransfer_4"/>
    <property type="match status" value="1"/>
</dbReference>
<dbReference type="SUPFAM" id="SSF52540">
    <property type="entry name" value="P-loop containing nucleoside triphosphate hydrolases"/>
    <property type="match status" value="1"/>
</dbReference>
<dbReference type="EMBL" id="CAUYUJ010016009">
    <property type="protein sequence ID" value="CAK0860747.1"/>
    <property type="molecule type" value="Genomic_DNA"/>
</dbReference>
<dbReference type="PANTHER" id="PTHR36978:SF4">
    <property type="entry name" value="P-LOOP CONTAINING NUCLEOSIDE TRIPHOSPHATE HYDROLASE PROTEIN"/>
    <property type="match status" value="1"/>
</dbReference>
<dbReference type="Gene3D" id="3.40.50.300">
    <property type="entry name" value="P-loop containing nucleotide triphosphate hydrolases"/>
    <property type="match status" value="1"/>
</dbReference>
<dbReference type="PANTHER" id="PTHR36978">
    <property type="entry name" value="P-LOOP CONTAINING NUCLEOTIDE TRIPHOSPHATE HYDROLASE"/>
    <property type="match status" value="1"/>
</dbReference>
<comment type="caution">
    <text evidence="3">The sequence shown here is derived from an EMBL/GenBank/DDBJ whole genome shotgun (WGS) entry which is preliminary data.</text>
</comment>
<protein>
    <recommendedName>
        <fullName evidence="5">P-loop containing nucleoside triphosphate hydrolase protein</fullName>
    </recommendedName>
</protein>
<keyword evidence="1" id="KW-0812">Transmembrane</keyword>
<dbReference type="InterPro" id="IPR040632">
    <property type="entry name" value="Sulfotransfer_4"/>
</dbReference>
<feature type="signal peptide" evidence="2">
    <location>
        <begin position="1"/>
        <end position="25"/>
    </location>
</feature>
<evidence type="ECO:0008006" key="5">
    <source>
        <dbReference type="Google" id="ProtNLM"/>
    </source>
</evidence>
<proteinExistence type="predicted"/>